<dbReference type="AlphaFoldDB" id="A0A7W3JLC0"/>
<dbReference type="InterPro" id="IPR020097">
    <property type="entry name" value="PsdUridine_synth_TruA_a/b_dom"/>
</dbReference>
<dbReference type="PIRSF" id="PIRSF001430">
    <property type="entry name" value="tRNA_psdUrid_synth"/>
    <property type="match status" value="1"/>
</dbReference>
<evidence type="ECO:0000256" key="6">
    <source>
        <dbReference type="PIRSR" id="PIRSR001430-2"/>
    </source>
</evidence>
<protein>
    <recommendedName>
        <fullName evidence="4">tRNA pseudouridine synthase A</fullName>
        <ecNumber evidence="4">5.4.99.12</ecNumber>
    </recommendedName>
    <alternativeName>
        <fullName evidence="4">tRNA pseudouridine(38-40) synthase</fullName>
    </alternativeName>
    <alternativeName>
        <fullName evidence="4">tRNA pseudouridylate synthase I</fullName>
    </alternativeName>
    <alternativeName>
        <fullName evidence="4">tRNA-uridine isomerase I</fullName>
    </alternativeName>
</protein>
<dbReference type="Pfam" id="PF01416">
    <property type="entry name" value="PseudoU_synth_1"/>
    <property type="match status" value="1"/>
</dbReference>
<dbReference type="PANTHER" id="PTHR11142:SF0">
    <property type="entry name" value="TRNA PSEUDOURIDINE SYNTHASE-LIKE 1"/>
    <property type="match status" value="1"/>
</dbReference>
<dbReference type="Gene3D" id="3.30.70.580">
    <property type="entry name" value="Pseudouridine synthase I, catalytic domain, N-terminal subdomain"/>
    <property type="match status" value="1"/>
</dbReference>
<dbReference type="GO" id="GO:0160147">
    <property type="term" value="F:tRNA pseudouridine(38-40) synthase activity"/>
    <property type="evidence" value="ECO:0007669"/>
    <property type="project" value="UniProtKB-EC"/>
</dbReference>
<evidence type="ECO:0000313" key="12">
    <source>
        <dbReference type="Proteomes" id="UP000522688"/>
    </source>
</evidence>
<feature type="binding site" evidence="4 6">
    <location>
        <position position="141"/>
    </location>
    <ligand>
        <name>substrate</name>
    </ligand>
</feature>
<dbReference type="EMBL" id="BJUV01000006">
    <property type="protein sequence ID" value="GEK82577.1"/>
    <property type="molecule type" value="Genomic_DNA"/>
</dbReference>
<dbReference type="Proteomes" id="UP000321154">
    <property type="component" value="Unassembled WGS sequence"/>
</dbReference>
<evidence type="ECO:0000313" key="9">
    <source>
        <dbReference type="EMBL" id="GEK82577.1"/>
    </source>
</evidence>
<dbReference type="EC" id="5.4.99.12" evidence="4"/>
<evidence type="ECO:0000313" key="11">
    <source>
        <dbReference type="Proteomes" id="UP000321154"/>
    </source>
</evidence>
<evidence type="ECO:0000256" key="5">
    <source>
        <dbReference type="PIRSR" id="PIRSR001430-1"/>
    </source>
</evidence>
<dbReference type="Gene3D" id="3.30.70.660">
    <property type="entry name" value="Pseudouridine synthase I, catalytic domain, C-terminal subdomain"/>
    <property type="match status" value="1"/>
</dbReference>
<accession>A0A7W3JLC0</accession>
<dbReference type="RefSeq" id="WP_307725041.1">
    <property type="nucleotide sequence ID" value="NZ_BAAAHR010000003.1"/>
</dbReference>
<sequence length="300" mass="33096">MTTIDDQALTRLRLDVAYDGTGFSGWSDQPGRRTVQGEIEQALVTLFRRLGDVPTVTVAGRTDAGVHARGQVVHLDLTDAQIAQLQRPHRGMVDRSPLDAPTVLARRLNGLAGASDEIVVSGGRVAPPGFHARFGALWRRYEYRIADRGAERDPTRRGHTLWYDQRLDLDLMNATAAGLLGLHDWAAYCRHRDYATTIRELQEFRWRREADGVLVATVQADAFCHNLVRNLVGACVAVGEGALPEHRAVGIRREAERNGEFRVVPAHGLTMVEVGYPPDEAVAARVALTQVKRSAAQVDE</sequence>
<comment type="similarity">
    <text evidence="1 4 7">Belongs to the tRNA pseudouridine synthase TruA family.</text>
</comment>
<evidence type="ECO:0000256" key="7">
    <source>
        <dbReference type="RuleBase" id="RU003792"/>
    </source>
</evidence>
<reference evidence="9 11" key="1">
    <citation type="submission" date="2019-07" db="EMBL/GenBank/DDBJ databases">
        <title>Whole genome shotgun sequence of Frigoribacterium faeni NBRC 103066.</title>
        <authorList>
            <person name="Hosoyama A."/>
            <person name="Uohara A."/>
            <person name="Ohji S."/>
            <person name="Ichikawa N."/>
        </authorList>
    </citation>
    <scope>NUCLEOTIDE SEQUENCE [LARGE SCALE GENOMIC DNA]</scope>
    <source>
        <strain evidence="9 11">NBRC 103066</strain>
    </source>
</reference>
<name>A0A7W3JLC0_9MICO</name>
<evidence type="ECO:0000256" key="2">
    <source>
        <dbReference type="ARBA" id="ARBA00022694"/>
    </source>
</evidence>
<comment type="function">
    <text evidence="4">Formation of pseudouridine at positions 38, 39 and 40 in the anticodon stem and loop of transfer RNAs.</text>
</comment>
<evidence type="ECO:0000256" key="3">
    <source>
        <dbReference type="ARBA" id="ARBA00023235"/>
    </source>
</evidence>
<organism evidence="10 12">
    <name type="scientific">Frigoribacterium faeni</name>
    <dbReference type="NCBI Taxonomy" id="145483"/>
    <lineage>
        <taxon>Bacteria</taxon>
        <taxon>Bacillati</taxon>
        <taxon>Actinomycetota</taxon>
        <taxon>Actinomycetes</taxon>
        <taxon>Micrococcales</taxon>
        <taxon>Microbacteriaceae</taxon>
        <taxon>Frigoribacterium</taxon>
    </lineage>
</organism>
<keyword evidence="2 4" id="KW-0819">tRNA processing</keyword>
<dbReference type="GO" id="GO:0003723">
    <property type="term" value="F:RNA binding"/>
    <property type="evidence" value="ECO:0007669"/>
    <property type="project" value="InterPro"/>
</dbReference>
<feature type="active site" description="Nucleophile" evidence="4 5">
    <location>
        <position position="63"/>
    </location>
</feature>
<comment type="subunit">
    <text evidence="4">Homodimer.</text>
</comment>
<feature type="domain" description="Pseudouridine synthase I TruA alpha/beta" evidence="8">
    <location>
        <begin position="176"/>
        <end position="277"/>
    </location>
</feature>
<dbReference type="PANTHER" id="PTHR11142">
    <property type="entry name" value="PSEUDOURIDYLATE SYNTHASE"/>
    <property type="match status" value="1"/>
</dbReference>
<dbReference type="InterPro" id="IPR020103">
    <property type="entry name" value="PsdUridine_synth_cat_dom_sf"/>
</dbReference>
<dbReference type="SUPFAM" id="SSF55120">
    <property type="entry name" value="Pseudouridine synthase"/>
    <property type="match status" value="1"/>
</dbReference>
<evidence type="ECO:0000313" key="10">
    <source>
        <dbReference type="EMBL" id="MBA8814876.1"/>
    </source>
</evidence>
<keyword evidence="11" id="KW-1185">Reference proteome</keyword>
<dbReference type="EMBL" id="JACGWW010000010">
    <property type="protein sequence ID" value="MBA8814876.1"/>
    <property type="molecule type" value="Genomic_DNA"/>
</dbReference>
<dbReference type="InterPro" id="IPR020095">
    <property type="entry name" value="PsdUridine_synth_TruA_C"/>
</dbReference>
<comment type="caution">
    <text evidence="10">The sequence shown here is derived from an EMBL/GenBank/DDBJ whole genome shotgun (WGS) entry which is preliminary data.</text>
</comment>
<dbReference type="InterPro" id="IPR001406">
    <property type="entry name" value="PsdUridine_synth_TruA"/>
</dbReference>
<reference evidence="10 12" key="2">
    <citation type="submission" date="2020-07" db="EMBL/GenBank/DDBJ databases">
        <title>Sequencing the genomes of 1000 actinobacteria strains.</title>
        <authorList>
            <person name="Klenk H.-P."/>
        </authorList>
    </citation>
    <scope>NUCLEOTIDE SEQUENCE [LARGE SCALE GENOMIC DNA]</scope>
    <source>
        <strain evidence="10 12">DSM 10309</strain>
    </source>
</reference>
<keyword evidence="3 4" id="KW-0413">Isomerase</keyword>
<comment type="catalytic activity">
    <reaction evidence="4 7">
        <text>uridine(38/39/40) in tRNA = pseudouridine(38/39/40) in tRNA</text>
        <dbReference type="Rhea" id="RHEA:22376"/>
        <dbReference type="Rhea" id="RHEA-COMP:10085"/>
        <dbReference type="Rhea" id="RHEA-COMP:10087"/>
        <dbReference type="ChEBI" id="CHEBI:65314"/>
        <dbReference type="ChEBI" id="CHEBI:65315"/>
        <dbReference type="EC" id="5.4.99.12"/>
    </reaction>
</comment>
<gene>
    <name evidence="4 9" type="primary">truA</name>
    <name evidence="10" type="ORF">FB463_003153</name>
    <name evidence="9" type="ORF">FFA01_08860</name>
</gene>
<dbReference type="Proteomes" id="UP000522688">
    <property type="component" value="Unassembled WGS sequence"/>
</dbReference>
<dbReference type="InterPro" id="IPR020094">
    <property type="entry name" value="TruA/RsuA/RluB/E/F_N"/>
</dbReference>
<evidence type="ECO:0000256" key="1">
    <source>
        <dbReference type="ARBA" id="ARBA00009375"/>
    </source>
</evidence>
<dbReference type="GO" id="GO:0031119">
    <property type="term" value="P:tRNA pseudouridine synthesis"/>
    <property type="evidence" value="ECO:0007669"/>
    <property type="project" value="UniProtKB-UniRule"/>
</dbReference>
<proteinExistence type="inferred from homology"/>
<comment type="caution">
    <text evidence="4">Lacks conserved residue(s) required for the propagation of feature annotation.</text>
</comment>
<dbReference type="HAMAP" id="MF_00171">
    <property type="entry name" value="TruA"/>
    <property type="match status" value="1"/>
</dbReference>
<evidence type="ECO:0000256" key="4">
    <source>
        <dbReference type="HAMAP-Rule" id="MF_00171"/>
    </source>
</evidence>
<evidence type="ECO:0000259" key="8">
    <source>
        <dbReference type="Pfam" id="PF01416"/>
    </source>
</evidence>
<dbReference type="CDD" id="cd02570">
    <property type="entry name" value="PseudoU_synth_EcTruA"/>
    <property type="match status" value="1"/>
</dbReference>